<name>A0AAD9H528_9PEZI</name>
<protein>
    <recommendedName>
        <fullName evidence="5">Secreted protein</fullName>
    </recommendedName>
</protein>
<keyword evidence="4" id="KW-1185">Reference proteome</keyword>
<proteinExistence type="predicted"/>
<dbReference type="EMBL" id="MU843047">
    <property type="protein sequence ID" value="KAK2022360.1"/>
    <property type="molecule type" value="Genomic_DNA"/>
</dbReference>
<accession>A0AAD9H528</accession>
<evidence type="ECO:0008006" key="5">
    <source>
        <dbReference type="Google" id="ProtNLM"/>
    </source>
</evidence>
<sequence>MPCLLVLLLLLFLCGCIFGLHLPHRATSWASSTCCLPSSSSPPSSARRLSVLSSLSGPEPAPHGGLSGLCLSALRLATSSLAITLAVSKQCM</sequence>
<evidence type="ECO:0000313" key="3">
    <source>
        <dbReference type="EMBL" id="KAK2022360.1"/>
    </source>
</evidence>
<dbReference type="Proteomes" id="UP001232148">
    <property type="component" value="Unassembled WGS sequence"/>
</dbReference>
<comment type="caution">
    <text evidence="3">The sequence shown here is derived from an EMBL/GenBank/DDBJ whole genome shotgun (WGS) entry which is preliminary data.</text>
</comment>
<gene>
    <name evidence="3" type="ORF">LX32DRAFT_645595</name>
</gene>
<reference evidence="3" key="1">
    <citation type="submission" date="2021-06" db="EMBL/GenBank/DDBJ databases">
        <title>Comparative genomics, transcriptomics and evolutionary studies reveal genomic signatures of adaptation to plant cell wall in hemibiotrophic fungi.</title>
        <authorList>
            <consortium name="DOE Joint Genome Institute"/>
            <person name="Baroncelli R."/>
            <person name="Diaz J.F."/>
            <person name="Benocci T."/>
            <person name="Peng M."/>
            <person name="Battaglia E."/>
            <person name="Haridas S."/>
            <person name="Andreopoulos W."/>
            <person name="Labutti K."/>
            <person name="Pangilinan J."/>
            <person name="Floch G.L."/>
            <person name="Makela M.R."/>
            <person name="Henrissat B."/>
            <person name="Grigoriev I.V."/>
            <person name="Crouch J.A."/>
            <person name="De Vries R.P."/>
            <person name="Sukno S.A."/>
            <person name="Thon M.R."/>
        </authorList>
    </citation>
    <scope>NUCLEOTIDE SEQUENCE</scope>
    <source>
        <strain evidence="3">MAFF235873</strain>
    </source>
</reference>
<feature type="region of interest" description="Disordered" evidence="1">
    <location>
        <begin position="38"/>
        <end position="64"/>
    </location>
</feature>
<feature type="signal peptide" evidence="2">
    <location>
        <begin position="1"/>
        <end position="19"/>
    </location>
</feature>
<keyword evidence="2" id="KW-0732">Signal</keyword>
<organism evidence="3 4">
    <name type="scientific">Colletotrichum zoysiae</name>
    <dbReference type="NCBI Taxonomy" id="1216348"/>
    <lineage>
        <taxon>Eukaryota</taxon>
        <taxon>Fungi</taxon>
        <taxon>Dikarya</taxon>
        <taxon>Ascomycota</taxon>
        <taxon>Pezizomycotina</taxon>
        <taxon>Sordariomycetes</taxon>
        <taxon>Hypocreomycetidae</taxon>
        <taxon>Glomerellales</taxon>
        <taxon>Glomerellaceae</taxon>
        <taxon>Colletotrichum</taxon>
        <taxon>Colletotrichum graminicola species complex</taxon>
    </lineage>
</organism>
<feature type="compositionally biased region" description="Low complexity" evidence="1">
    <location>
        <begin position="38"/>
        <end position="58"/>
    </location>
</feature>
<feature type="chain" id="PRO_5042145041" description="Secreted protein" evidence="2">
    <location>
        <begin position="20"/>
        <end position="92"/>
    </location>
</feature>
<evidence type="ECO:0000256" key="2">
    <source>
        <dbReference type="SAM" id="SignalP"/>
    </source>
</evidence>
<evidence type="ECO:0000313" key="4">
    <source>
        <dbReference type="Proteomes" id="UP001232148"/>
    </source>
</evidence>
<evidence type="ECO:0000256" key="1">
    <source>
        <dbReference type="SAM" id="MobiDB-lite"/>
    </source>
</evidence>
<dbReference type="AlphaFoldDB" id="A0AAD9H528"/>